<feature type="compositionally biased region" description="Polar residues" evidence="1">
    <location>
        <begin position="63"/>
        <end position="78"/>
    </location>
</feature>
<dbReference type="EMBL" id="PUIB01000025">
    <property type="protein sequence ID" value="PQO28379.1"/>
    <property type="molecule type" value="Genomic_DNA"/>
</dbReference>
<feature type="region of interest" description="Disordered" evidence="1">
    <location>
        <begin position="151"/>
        <end position="179"/>
    </location>
</feature>
<evidence type="ECO:0000313" key="3">
    <source>
        <dbReference type="Proteomes" id="UP000239388"/>
    </source>
</evidence>
<protein>
    <submittedName>
        <fullName evidence="2">Uncharacterized protein</fullName>
    </submittedName>
</protein>
<feature type="compositionally biased region" description="Basic residues" evidence="1">
    <location>
        <begin position="154"/>
        <end position="163"/>
    </location>
</feature>
<feature type="compositionally biased region" description="Basic and acidic residues" evidence="1">
    <location>
        <begin position="131"/>
        <end position="141"/>
    </location>
</feature>
<evidence type="ECO:0000313" key="2">
    <source>
        <dbReference type="EMBL" id="PQO28379.1"/>
    </source>
</evidence>
<dbReference type="AlphaFoldDB" id="A0A2S8F897"/>
<feature type="region of interest" description="Disordered" evidence="1">
    <location>
        <begin position="122"/>
        <end position="141"/>
    </location>
</feature>
<evidence type="ECO:0000256" key="1">
    <source>
        <dbReference type="SAM" id="MobiDB-lite"/>
    </source>
</evidence>
<feature type="region of interest" description="Disordered" evidence="1">
    <location>
        <begin position="63"/>
        <end position="88"/>
    </location>
</feature>
<organism evidence="2 3">
    <name type="scientific">Blastopirellula marina</name>
    <dbReference type="NCBI Taxonomy" id="124"/>
    <lineage>
        <taxon>Bacteria</taxon>
        <taxon>Pseudomonadati</taxon>
        <taxon>Planctomycetota</taxon>
        <taxon>Planctomycetia</taxon>
        <taxon>Pirellulales</taxon>
        <taxon>Pirellulaceae</taxon>
        <taxon>Blastopirellula</taxon>
    </lineage>
</organism>
<proteinExistence type="predicted"/>
<feature type="region of interest" description="Disordered" evidence="1">
    <location>
        <begin position="202"/>
        <end position="224"/>
    </location>
</feature>
<name>A0A2S8F897_9BACT</name>
<accession>A0A2S8F897</accession>
<feature type="non-terminal residue" evidence="2">
    <location>
        <position position="389"/>
    </location>
</feature>
<dbReference type="Proteomes" id="UP000239388">
    <property type="component" value="Unassembled WGS sequence"/>
</dbReference>
<gene>
    <name evidence="2" type="ORF">C5Y98_26160</name>
</gene>
<comment type="caution">
    <text evidence="2">The sequence shown here is derived from an EMBL/GenBank/DDBJ whole genome shotgun (WGS) entry which is preliminary data.</text>
</comment>
<reference evidence="2 3" key="1">
    <citation type="submission" date="2018-02" db="EMBL/GenBank/DDBJ databases">
        <title>Comparative genomes isolates from brazilian mangrove.</title>
        <authorList>
            <person name="Araujo J.E."/>
            <person name="Taketani R.G."/>
            <person name="Silva M.C.P."/>
            <person name="Loureco M.V."/>
            <person name="Andreote F.D."/>
        </authorList>
    </citation>
    <scope>NUCLEOTIDE SEQUENCE [LARGE SCALE GENOMIC DNA]</scope>
    <source>
        <strain evidence="2 3">NAP PRIS-MGV</strain>
    </source>
</reference>
<sequence length="389" mass="43018">MSATYLQLAQDLDSLTESVFPPLNRVKAPTDGELTRNVWEMIHEIDTMLLSVVGQLRALDSSLQKQQPVETPEGQPTSEKPRQPRVRKATIDDLEIRVAYPRRYRRPSWRMLGKRLRGVIDQVQKKRAKARREEERKQRYIERRQAEDREAWWKKKRCSKPKPKSQTEPQSASPPCASSLGASSLCATGILPVPSNITAKLPLGSLEPNSQDTGQRPVAHREKRVEPSGCLLAEEHAHEDVNMAPDLYSEPEAKSNLGATGILPVSSNVTANLPLNSIGPNTQDTGQRPVTHREKKVEPGGCLFAEEHAHADVNMAPDLYSEPEAKPNLGAMGILPVSSNITANLPLNSIGPNTQDTGQRPVTHREKKVEPGGCLFAEEHAHADVNMAP</sequence>